<keyword evidence="5" id="KW-0997">Cell inner membrane</keyword>
<keyword evidence="6 11" id="KW-0812">Transmembrane</keyword>
<evidence type="ECO:0000256" key="10">
    <source>
        <dbReference type="ARBA" id="ARBA00039381"/>
    </source>
</evidence>
<dbReference type="Proteomes" id="UP001221217">
    <property type="component" value="Unassembled WGS sequence"/>
</dbReference>
<evidence type="ECO:0000256" key="1">
    <source>
        <dbReference type="ARBA" id="ARBA00004651"/>
    </source>
</evidence>
<feature type="transmembrane region" description="Helical" evidence="11">
    <location>
        <begin position="77"/>
        <end position="99"/>
    </location>
</feature>
<dbReference type="InterPro" id="IPR001851">
    <property type="entry name" value="ABC_transp_permease"/>
</dbReference>
<feature type="transmembrane region" description="Helical" evidence="11">
    <location>
        <begin position="309"/>
        <end position="327"/>
    </location>
</feature>
<evidence type="ECO:0000256" key="3">
    <source>
        <dbReference type="ARBA" id="ARBA00022448"/>
    </source>
</evidence>
<evidence type="ECO:0000256" key="4">
    <source>
        <dbReference type="ARBA" id="ARBA00022475"/>
    </source>
</evidence>
<accession>A0AAJ1IIA2</accession>
<feature type="transmembrane region" description="Helical" evidence="11">
    <location>
        <begin position="105"/>
        <end position="130"/>
    </location>
</feature>
<dbReference type="AlphaFoldDB" id="A0AAJ1IIA2"/>
<reference evidence="12 13" key="1">
    <citation type="submission" date="2022-12" db="EMBL/GenBank/DDBJ databases">
        <title>Metagenome assembled genome from gulf of manar.</title>
        <authorList>
            <person name="Kohli P."/>
            <person name="Pk S."/>
            <person name="Venkata Ramana C."/>
            <person name="Sasikala C."/>
        </authorList>
    </citation>
    <scope>NUCLEOTIDE SEQUENCE [LARGE SCALE GENOMIC DNA]</scope>
    <source>
        <strain evidence="12">JB008</strain>
    </source>
</reference>
<sequence length="358" mass="38383">MKGNLNLIIEESRTLKAIARNWAFCFLIFFIVIFSFTGKGFLSIVNFQNIIHLSVIAIFMAAAETFVIITGGIDLSVGFVMGLSSVTAGKIIQILFAAGNLSVGAILLTGSVIALVVSLIPGLISGIMIARFKVPPFIATLGMWGITNGIALKICKGFPVASLPDELTKIGNGYTIYYKEGSGISWFSLPAGIANDQIREYLRLIPISFILLFIVIFILRHILNNTTFGQHTYAIGGNEDAAIRSGINVQKHLIKIYMLSSFIAGMAGVFNVFQTGIGNFTTFGAMYELFAVAAVVIGGASLLGGKGRLLASVVGVLLIAVLENGLLISGVEPFYRYIAVGLLLILAIVIDQLFPDLF</sequence>
<dbReference type="GO" id="GO:0022857">
    <property type="term" value="F:transmembrane transporter activity"/>
    <property type="evidence" value="ECO:0007669"/>
    <property type="project" value="InterPro"/>
</dbReference>
<proteinExistence type="predicted"/>
<feature type="transmembrane region" description="Helical" evidence="11">
    <location>
        <begin position="285"/>
        <end position="303"/>
    </location>
</feature>
<name>A0AAJ1IIA2_9SPIO</name>
<evidence type="ECO:0000256" key="2">
    <source>
        <dbReference type="ARBA" id="ARBA00011262"/>
    </source>
</evidence>
<evidence type="ECO:0000256" key="11">
    <source>
        <dbReference type="SAM" id="Phobius"/>
    </source>
</evidence>
<evidence type="ECO:0000256" key="9">
    <source>
        <dbReference type="ARBA" id="ARBA00025439"/>
    </source>
</evidence>
<feature type="transmembrane region" description="Helical" evidence="11">
    <location>
        <begin position="254"/>
        <end position="273"/>
    </location>
</feature>
<dbReference type="Pfam" id="PF02653">
    <property type="entry name" value="BPD_transp_2"/>
    <property type="match status" value="1"/>
</dbReference>
<comment type="subcellular location">
    <subcellularLocation>
        <location evidence="1">Cell membrane</location>
        <topology evidence="1">Multi-pass membrane protein</topology>
    </subcellularLocation>
</comment>
<evidence type="ECO:0000313" key="12">
    <source>
        <dbReference type="EMBL" id="MDC7228413.1"/>
    </source>
</evidence>
<feature type="transmembrane region" description="Helical" evidence="11">
    <location>
        <begin position="21"/>
        <end position="44"/>
    </location>
</feature>
<evidence type="ECO:0000256" key="6">
    <source>
        <dbReference type="ARBA" id="ARBA00022692"/>
    </source>
</evidence>
<dbReference type="PANTHER" id="PTHR32196">
    <property type="entry name" value="ABC TRANSPORTER PERMEASE PROTEIN YPHD-RELATED-RELATED"/>
    <property type="match status" value="1"/>
</dbReference>
<evidence type="ECO:0000256" key="5">
    <source>
        <dbReference type="ARBA" id="ARBA00022519"/>
    </source>
</evidence>
<keyword evidence="4" id="KW-1003">Cell membrane</keyword>
<evidence type="ECO:0000256" key="8">
    <source>
        <dbReference type="ARBA" id="ARBA00023136"/>
    </source>
</evidence>
<dbReference type="CDD" id="cd06579">
    <property type="entry name" value="TM_PBP1_transp_AraH_like"/>
    <property type="match status" value="1"/>
</dbReference>
<feature type="transmembrane region" description="Helical" evidence="11">
    <location>
        <begin position="50"/>
        <end position="70"/>
    </location>
</feature>
<dbReference type="GO" id="GO:0005886">
    <property type="term" value="C:plasma membrane"/>
    <property type="evidence" value="ECO:0007669"/>
    <property type="project" value="UniProtKB-SubCell"/>
</dbReference>
<feature type="transmembrane region" description="Helical" evidence="11">
    <location>
        <begin position="204"/>
        <end position="223"/>
    </location>
</feature>
<evidence type="ECO:0000313" key="13">
    <source>
        <dbReference type="Proteomes" id="UP001221217"/>
    </source>
</evidence>
<dbReference type="PANTHER" id="PTHR32196:SF71">
    <property type="entry name" value="AUTOINDUCER 2 IMPORT SYSTEM PERMEASE PROTEIN LSRD"/>
    <property type="match status" value="1"/>
</dbReference>
<feature type="transmembrane region" description="Helical" evidence="11">
    <location>
        <begin position="334"/>
        <end position="354"/>
    </location>
</feature>
<dbReference type="EMBL" id="JAQQAL010000046">
    <property type="protein sequence ID" value="MDC7228413.1"/>
    <property type="molecule type" value="Genomic_DNA"/>
</dbReference>
<protein>
    <recommendedName>
        <fullName evidence="10">Autoinducer 2 import system permease protein LsrD</fullName>
    </recommendedName>
</protein>
<keyword evidence="8 11" id="KW-0472">Membrane</keyword>
<organism evidence="12 13">
    <name type="scientific">Candidatus Thalassospirochaeta sargassi</name>
    <dbReference type="NCBI Taxonomy" id="3119039"/>
    <lineage>
        <taxon>Bacteria</taxon>
        <taxon>Pseudomonadati</taxon>
        <taxon>Spirochaetota</taxon>
        <taxon>Spirochaetia</taxon>
        <taxon>Spirochaetales</taxon>
        <taxon>Spirochaetaceae</taxon>
        <taxon>Candidatus Thalassospirochaeta</taxon>
    </lineage>
</organism>
<keyword evidence="7 11" id="KW-1133">Transmembrane helix</keyword>
<keyword evidence="3" id="KW-0813">Transport</keyword>
<comment type="function">
    <text evidence="9">Part of the ABC transporter complex LsrABCD involved in autoinducer 2 (AI-2) import. Probably responsible for the translocation of the substrate across the membrane.</text>
</comment>
<gene>
    <name evidence="12" type="ORF">PQJ61_16750</name>
</gene>
<comment type="subunit">
    <text evidence="2">The complex is composed of two ATP-binding proteins (LsrA), two transmembrane proteins (LsrC and LsrD) and a solute-binding protein (LsrB).</text>
</comment>
<evidence type="ECO:0000256" key="7">
    <source>
        <dbReference type="ARBA" id="ARBA00022989"/>
    </source>
</evidence>
<comment type="caution">
    <text evidence="12">The sequence shown here is derived from an EMBL/GenBank/DDBJ whole genome shotgun (WGS) entry which is preliminary data.</text>
</comment>